<dbReference type="InterPro" id="IPR009078">
    <property type="entry name" value="Ferritin-like_SF"/>
</dbReference>
<keyword evidence="5 9" id="KW-0560">Oxidoreductase</keyword>
<comment type="pathway">
    <text evidence="1">Cofactor biosynthesis; ubiquinone biosynthesis.</text>
</comment>
<keyword evidence="3" id="KW-0831">Ubiquinone biosynthesis</keyword>
<dbReference type="GO" id="GO:0046872">
    <property type="term" value="F:metal ion binding"/>
    <property type="evidence" value="ECO:0007669"/>
    <property type="project" value="UniProtKB-KW"/>
</dbReference>
<organism evidence="9">
    <name type="scientific">mine drainage metagenome</name>
    <dbReference type="NCBI Taxonomy" id="410659"/>
    <lineage>
        <taxon>unclassified sequences</taxon>
        <taxon>metagenomes</taxon>
        <taxon>ecological metagenomes</taxon>
    </lineage>
</organism>
<evidence type="ECO:0000256" key="1">
    <source>
        <dbReference type="ARBA" id="ARBA00004749"/>
    </source>
</evidence>
<dbReference type="InterPro" id="IPR012347">
    <property type="entry name" value="Ferritin-like"/>
</dbReference>
<keyword evidence="6" id="KW-0408">Iron</keyword>
<gene>
    <name evidence="9" type="primary">coq7_4</name>
    <name evidence="9" type="ORF">GALL_227580</name>
</gene>
<reference evidence="9" key="1">
    <citation type="submission" date="2016-10" db="EMBL/GenBank/DDBJ databases">
        <title>Sequence of Gallionella enrichment culture.</title>
        <authorList>
            <person name="Poehlein A."/>
            <person name="Muehling M."/>
            <person name="Daniel R."/>
        </authorList>
    </citation>
    <scope>NUCLEOTIDE SEQUENCE</scope>
</reference>
<name>A0A1J5RTI0_9ZZZZ</name>
<proteinExistence type="inferred from homology"/>
<evidence type="ECO:0000256" key="3">
    <source>
        <dbReference type="ARBA" id="ARBA00022688"/>
    </source>
</evidence>
<dbReference type="CDD" id="cd01042">
    <property type="entry name" value="DMQH"/>
    <property type="match status" value="1"/>
</dbReference>
<dbReference type="InterPro" id="IPR047809">
    <property type="entry name" value="COQ7_proteobact"/>
</dbReference>
<dbReference type="AlphaFoldDB" id="A0A1J5RTI0"/>
<dbReference type="EC" id="1.14.13.-" evidence="9"/>
<dbReference type="PANTHER" id="PTHR11237:SF4">
    <property type="entry name" value="5-DEMETHOXYUBIQUINONE HYDROXYLASE, MITOCHONDRIAL"/>
    <property type="match status" value="1"/>
</dbReference>
<dbReference type="GO" id="GO:0006744">
    <property type="term" value="P:ubiquinone biosynthetic process"/>
    <property type="evidence" value="ECO:0007669"/>
    <property type="project" value="UniProtKB-KW"/>
</dbReference>
<dbReference type="SUPFAM" id="SSF47240">
    <property type="entry name" value="Ferritin-like"/>
    <property type="match status" value="1"/>
</dbReference>
<dbReference type="PANTHER" id="PTHR11237">
    <property type="entry name" value="COENZYME Q10 BIOSYNTHESIS PROTEIN 7"/>
    <property type="match status" value="1"/>
</dbReference>
<keyword evidence="8" id="KW-0472">Membrane</keyword>
<dbReference type="HAMAP" id="MF_01658">
    <property type="entry name" value="COQ7"/>
    <property type="match status" value="1"/>
</dbReference>
<accession>A0A1J5RTI0</accession>
<evidence type="ECO:0000256" key="8">
    <source>
        <dbReference type="ARBA" id="ARBA00023136"/>
    </source>
</evidence>
<keyword evidence="4" id="KW-0479">Metal-binding</keyword>
<keyword evidence="7" id="KW-0503">Monooxygenase</keyword>
<dbReference type="EMBL" id="MLJW01000170">
    <property type="protein sequence ID" value="OIQ95279.1"/>
    <property type="molecule type" value="Genomic_DNA"/>
</dbReference>
<protein>
    <submittedName>
        <fullName evidence="9">2-nonaprenyl-3-methyl-6-methoxy-1,4-benzoquinol hydroxylase</fullName>
        <ecNumber evidence="9">1.14.13.-</ecNumber>
    </submittedName>
</protein>
<evidence type="ECO:0000256" key="7">
    <source>
        <dbReference type="ARBA" id="ARBA00023033"/>
    </source>
</evidence>
<evidence type="ECO:0000256" key="2">
    <source>
        <dbReference type="ARBA" id="ARBA00022475"/>
    </source>
</evidence>
<evidence type="ECO:0000256" key="4">
    <source>
        <dbReference type="ARBA" id="ARBA00022723"/>
    </source>
</evidence>
<keyword evidence="2" id="KW-1003">Cell membrane</keyword>
<dbReference type="Gene3D" id="1.20.1260.10">
    <property type="match status" value="1"/>
</dbReference>
<sequence>MQNRLTLDKIIIALDTGLRTLLAKPHSVRVHPDANIAEAKLSTADKKYASALMRVNHTGEVCAQALYCGQALTAQHPETTAALKQAALEETEHLAWCETRIQQLGGHTSLLNPMFYAGSLTLGVIAGVLGDRWNLGFLAETEQQVGEHLASHLNKLPEADKKTRAIIEQMQIDEAQHAQQAVQLGGAELPAPVRFFMRQSSKLMTTSTHYL</sequence>
<comment type="caution">
    <text evidence="9">The sequence shown here is derived from an EMBL/GenBank/DDBJ whole genome shotgun (WGS) entry which is preliminary data.</text>
</comment>
<evidence type="ECO:0000256" key="5">
    <source>
        <dbReference type="ARBA" id="ARBA00023002"/>
    </source>
</evidence>
<dbReference type="NCBIfam" id="NF033656">
    <property type="entry name" value="DMQ_monoox_COQ7"/>
    <property type="match status" value="1"/>
</dbReference>
<dbReference type="GO" id="GO:0004497">
    <property type="term" value="F:monooxygenase activity"/>
    <property type="evidence" value="ECO:0007669"/>
    <property type="project" value="UniProtKB-KW"/>
</dbReference>
<evidence type="ECO:0000256" key="6">
    <source>
        <dbReference type="ARBA" id="ARBA00023004"/>
    </source>
</evidence>
<dbReference type="InterPro" id="IPR011566">
    <property type="entry name" value="Ubq_synth_Coq7"/>
</dbReference>
<dbReference type="Pfam" id="PF03232">
    <property type="entry name" value="COQ7"/>
    <property type="match status" value="1"/>
</dbReference>
<evidence type="ECO:0000313" key="9">
    <source>
        <dbReference type="EMBL" id="OIQ95279.1"/>
    </source>
</evidence>